<evidence type="ECO:0000259" key="1">
    <source>
        <dbReference type="Pfam" id="PF05430"/>
    </source>
</evidence>
<dbReference type="GO" id="GO:0032259">
    <property type="term" value="P:methylation"/>
    <property type="evidence" value="ECO:0007669"/>
    <property type="project" value="UniProtKB-KW"/>
</dbReference>
<protein>
    <submittedName>
        <fullName evidence="2">tRNA (5-methylaminomethyl-2-thiouridine)(34)-methyltransferase MnmD</fullName>
    </submittedName>
</protein>
<dbReference type="Proteomes" id="UP000315995">
    <property type="component" value="Chromosome"/>
</dbReference>
<accession>A0A5B8Y0N5</accession>
<accession>A0A4Y6PQ48</accession>
<dbReference type="PANTHER" id="PTHR39963">
    <property type="entry name" value="SLL0983 PROTEIN"/>
    <property type="match status" value="1"/>
</dbReference>
<dbReference type="GO" id="GO:0016645">
    <property type="term" value="F:oxidoreductase activity, acting on the CH-NH group of donors"/>
    <property type="evidence" value="ECO:0007669"/>
    <property type="project" value="InterPro"/>
</dbReference>
<dbReference type="InterPro" id="IPR008471">
    <property type="entry name" value="MnmC-like_methylTransf"/>
</dbReference>
<dbReference type="NCBIfam" id="NF033855">
    <property type="entry name" value="tRNA_MNMC2"/>
    <property type="match status" value="1"/>
</dbReference>
<feature type="domain" description="MnmC-like methyltransferase" evidence="1">
    <location>
        <begin position="147"/>
        <end position="222"/>
    </location>
</feature>
<gene>
    <name evidence="2" type="primary">mnmD</name>
    <name evidence="2" type="ORF">FIV42_05640</name>
</gene>
<dbReference type="GO" id="GO:0004808">
    <property type="term" value="F:tRNA (5-methylaminomethyl-2-thiouridylate)(34)-methyltransferase activity"/>
    <property type="evidence" value="ECO:0007669"/>
    <property type="project" value="InterPro"/>
</dbReference>
<dbReference type="InterPro" id="IPR047785">
    <property type="entry name" value="tRNA_MNMC2"/>
</dbReference>
<keyword evidence="2" id="KW-0489">Methyltransferase</keyword>
<dbReference type="Gene3D" id="3.40.50.150">
    <property type="entry name" value="Vaccinia Virus protein VP39"/>
    <property type="match status" value="1"/>
</dbReference>
<dbReference type="AlphaFoldDB" id="A0A4Y6PQ48"/>
<name>A0A4Y6PQ48_PERCE</name>
<sequence>MSDHIDIVETADGSKTLYDRQKQVHYRNMAGAQTESRYVFLEGSGLVQRPAPWRVLELGFGAAVNFTQTVAAFEAQRAAGGRLEYHAVEYAPVSPELLDFHAGEAGDMARAALGEARDTGEVATVTSTDGLLELHVYPVKWVDFESPGLDAHAVFYDPFGPRSEPDSWTVECFENARRHLAADGVLATYSAATHVKRKLFEAGFCVASAPGPGRKREVTFASPTRETLEGRDGFEMLSRDKYLEQDHD</sequence>
<evidence type="ECO:0000313" key="3">
    <source>
        <dbReference type="Proteomes" id="UP000315995"/>
    </source>
</evidence>
<keyword evidence="3" id="KW-1185">Reference proteome</keyword>
<dbReference type="SUPFAM" id="SSF53335">
    <property type="entry name" value="S-adenosyl-L-methionine-dependent methyltransferases"/>
    <property type="match status" value="1"/>
</dbReference>
<proteinExistence type="predicted"/>
<organism evidence="2 3">
    <name type="scientific">Persicimonas caeni</name>
    <dbReference type="NCBI Taxonomy" id="2292766"/>
    <lineage>
        <taxon>Bacteria</taxon>
        <taxon>Deltaproteobacteria</taxon>
        <taxon>Bradymonadales</taxon>
        <taxon>Bradymonadaceae</taxon>
        <taxon>Persicimonas</taxon>
    </lineage>
</organism>
<dbReference type="EMBL" id="CP041186">
    <property type="protein sequence ID" value="QDG50229.1"/>
    <property type="molecule type" value="Genomic_DNA"/>
</dbReference>
<reference evidence="2 3" key="1">
    <citation type="submission" date="2019-06" db="EMBL/GenBank/DDBJ databases">
        <title>Persicimonas caeni gen. nov., sp. nov., a predatory bacterium isolated from solar saltern.</title>
        <authorList>
            <person name="Wang S."/>
        </authorList>
    </citation>
    <scope>NUCLEOTIDE SEQUENCE [LARGE SCALE GENOMIC DNA]</scope>
    <source>
        <strain evidence="2 3">YN101</strain>
    </source>
</reference>
<dbReference type="RefSeq" id="WP_141196725.1">
    <property type="nucleotide sequence ID" value="NZ_CP041186.1"/>
</dbReference>
<keyword evidence="2" id="KW-0808">Transferase</keyword>
<evidence type="ECO:0000313" key="2">
    <source>
        <dbReference type="EMBL" id="QDG50229.1"/>
    </source>
</evidence>
<dbReference type="Pfam" id="PF05430">
    <property type="entry name" value="Methyltransf_30"/>
    <property type="match status" value="1"/>
</dbReference>
<dbReference type="InterPro" id="IPR029063">
    <property type="entry name" value="SAM-dependent_MTases_sf"/>
</dbReference>
<dbReference type="PANTHER" id="PTHR39963:SF1">
    <property type="entry name" value="MNMC-LIKE METHYLTRANSFERASE DOMAIN-CONTAINING PROTEIN"/>
    <property type="match status" value="1"/>
</dbReference>
<dbReference type="OrthoDB" id="9786494at2"/>